<dbReference type="KEGG" id="tvr:TVD_01505"/>
<keyword evidence="2" id="KW-1185">Reference proteome</keyword>
<dbReference type="RefSeq" id="WP_047250625.1">
    <property type="nucleotide sequence ID" value="NZ_CP011367.1"/>
</dbReference>
<proteinExistence type="predicted"/>
<dbReference type="EMBL" id="CP011367">
    <property type="protein sequence ID" value="AKJ94124.1"/>
    <property type="molecule type" value="Genomic_DNA"/>
</dbReference>
<evidence type="ECO:0000313" key="1">
    <source>
        <dbReference type="EMBL" id="AKJ94124.1"/>
    </source>
</evidence>
<sequence>MFKRRARLLVAAERADGRAARVAELGAAAEFEDWIEVRPARIMGGVTAEDLAWADLLVAVDAAAARAMPAERPATCRPKYWTLPGETGAALDLQTLEALRCMVGGMRMLARADAEDDA</sequence>
<dbReference type="OrthoDB" id="8563675at2"/>
<organism evidence="1 2">
    <name type="scientific">Thioalkalivibrio versutus</name>
    <dbReference type="NCBI Taxonomy" id="106634"/>
    <lineage>
        <taxon>Bacteria</taxon>
        <taxon>Pseudomonadati</taxon>
        <taxon>Pseudomonadota</taxon>
        <taxon>Gammaproteobacteria</taxon>
        <taxon>Chromatiales</taxon>
        <taxon>Ectothiorhodospiraceae</taxon>
        <taxon>Thioalkalivibrio</taxon>
    </lineage>
</organism>
<accession>A0A0G3G177</accession>
<reference evidence="1 2" key="1">
    <citation type="submission" date="2015-04" db="EMBL/GenBank/DDBJ databases">
        <title>Complete Sequence for the Genome of the Thioalkalivibrio versutus D301.</title>
        <authorList>
            <person name="Mu T."/>
            <person name="Zhou J."/>
            <person name="Xu X."/>
        </authorList>
    </citation>
    <scope>NUCLEOTIDE SEQUENCE [LARGE SCALE GENOMIC DNA]</scope>
    <source>
        <strain evidence="1 2">D301</strain>
    </source>
</reference>
<evidence type="ECO:0000313" key="2">
    <source>
        <dbReference type="Proteomes" id="UP000064201"/>
    </source>
</evidence>
<name>A0A0G3G177_9GAMM</name>
<dbReference type="PATRIC" id="fig|106634.4.peg.307"/>
<protein>
    <submittedName>
        <fullName evidence="1">Precorrin-3B synthase</fullName>
    </submittedName>
</protein>
<dbReference type="Proteomes" id="UP000064201">
    <property type="component" value="Chromosome"/>
</dbReference>
<gene>
    <name evidence="1" type="ORF">TVD_01505</name>
</gene>
<dbReference type="AlphaFoldDB" id="A0A0G3G177"/>